<proteinExistence type="predicted"/>
<dbReference type="RefSeq" id="WP_101474353.1">
    <property type="nucleotide sequence ID" value="NZ_CP060637.1"/>
</dbReference>
<evidence type="ECO:0008006" key="3">
    <source>
        <dbReference type="Google" id="ProtNLM"/>
    </source>
</evidence>
<gene>
    <name evidence="1" type="ORF">H9Q81_07525</name>
</gene>
<dbReference type="KEGG" id="fho:H9Q81_07525"/>
<dbReference type="EMBL" id="CP060637">
    <property type="protein sequence ID" value="QNM14805.1"/>
    <property type="molecule type" value="Genomic_DNA"/>
</dbReference>
<dbReference type="Proteomes" id="UP000515913">
    <property type="component" value="Chromosome"/>
</dbReference>
<dbReference type="SUPFAM" id="SSF52402">
    <property type="entry name" value="Adenine nucleotide alpha hydrolases-like"/>
    <property type="match status" value="1"/>
</dbReference>
<evidence type="ECO:0000313" key="1">
    <source>
        <dbReference type="EMBL" id="QNM14805.1"/>
    </source>
</evidence>
<protein>
    <recommendedName>
        <fullName evidence="3">Universal stress protein</fullName>
    </recommendedName>
</protein>
<dbReference type="Gene3D" id="3.40.50.12370">
    <property type="match status" value="1"/>
</dbReference>
<dbReference type="AlphaFoldDB" id="A0A7G9GVH3"/>
<keyword evidence="2" id="KW-1185">Reference proteome</keyword>
<name>A0A7G9GVH3_9FUSO</name>
<sequence>MRKALVLFGNEIERDALIDTVIYLKRSLGFKIEALYVRDVDREKIMTTPDGLIMAGRVPLMLQGWDAVEQAEMDSLKKCFKDKGLEEELVCDIGNIVDVVTDHMKTCDMLVIGKNDILGEREINILKGNYKTMLLIGDRPLQKMEKIYIGNDDGVKVNRSCYHFIHLFPEITEFHSFVINRDKQDKNQLIEYMEQNGKKVYHGELNHNKYEDVLAKVDEADIFIMGNLSRNYFLEKIVGKNGVKLLEKGKAPIFIG</sequence>
<evidence type="ECO:0000313" key="2">
    <source>
        <dbReference type="Proteomes" id="UP000515913"/>
    </source>
</evidence>
<accession>A0A7G9GVH3</accession>
<organism evidence="1 2">
    <name type="scientific">Fusobacterium hominis</name>
    <dbReference type="NCBI Taxonomy" id="2764326"/>
    <lineage>
        <taxon>Bacteria</taxon>
        <taxon>Fusobacteriati</taxon>
        <taxon>Fusobacteriota</taxon>
        <taxon>Fusobacteriia</taxon>
        <taxon>Fusobacteriales</taxon>
        <taxon>Fusobacteriaceae</taxon>
        <taxon>Fusobacterium</taxon>
    </lineage>
</organism>
<reference evidence="1 2" key="1">
    <citation type="submission" date="2020-08" db="EMBL/GenBank/DDBJ databases">
        <authorList>
            <person name="Liu C."/>
            <person name="Sun Q."/>
        </authorList>
    </citation>
    <scope>NUCLEOTIDE SEQUENCE [LARGE SCALE GENOMIC DNA]</scope>
    <source>
        <strain evidence="1 2">NSJ-57</strain>
    </source>
</reference>